<gene>
    <name evidence="1" type="ORF">O181_066758</name>
</gene>
<name>A0A9Q3ES21_9BASI</name>
<dbReference type="Proteomes" id="UP000765509">
    <property type="component" value="Unassembled WGS sequence"/>
</dbReference>
<keyword evidence="2" id="KW-1185">Reference proteome</keyword>
<organism evidence="1 2">
    <name type="scientific">Austropuccinia psidii MF-1</name>
    <dbReference type="NCBI Taxonomy" id="1389203"/>
    <lineage>
        <taxon>Eukaryota</taxon>
        <taxon>Fungi</taxon>
        <taxon>Dikarya</taxon>
        <taxon>Basidiomycota</taxon>
        <taxon>Pucciniomycotina</taxon>
        <taxon>Pucciniomycetes</taxon>
        <taxon>Pucciniales</taxon>
        <taxon>Sphaerophragmiaceae</taxon>
        <taxon>Austropuccinia</taxon>
    </lineage>
</organism>
<dbReference type="AlphaFoldDB" id="A0A9Q3ES21"/>
<dbReference type="EMBL" id="AVOT02033182">
    <property type="protein sequence ID" value="MBW0527043.1"/>
    <property type="molecule type" value="Genomic_DNA"/>
</dbReference>
<evidence type="ECO:0000313" key="2">
    <source>
        <dbReference type="Proteomes" id="UP000765509"/>
    </source>
</evidence>
<evidence type="ECO:0008006" key="3">
    <source>
        <dbReference type="Google" id="ProtNLM"/>
    </source>
</evidence>
<accession>A0A9Q3ES21</accession>
<proteinExistence type="predicted"/>
<dbReference type="OrthoDB" id="8069008at2759"/>
<sequence>MMGSWLLWDQCTNKLIQSASVIFPKFQPYGQSHMPAKGSLLHIMNAVTLGEVLTEQYFEEENWAIGSLPLVKDVKLPFHLGKALKGPHRDNWRKSCEAELAQMAARDVWDVAEKVPGMKTIGHQWVFYLKSNADGSIEEFKAHLVA</sequence>
<evidence type="ECO:0000313" key="1">
    <source>
        <dbReference type="EMBL" id="MBW0527043.1"/>
    </source>
</evidence>
<comment type="caution">
    <text evidence="1">The sequence shown here is derived from an EMBL/GenBank/DDBJ whole genome shotgun (WGS) entry which is preliminary data.</text>
</comment>
<protein>
    <recommendedName>
        <fullName evidence="3">Reverse transcriptase Ty1/copia-type domain-containing protein</fullName>
    </recommendedName>
</protein>
<reference evidence="1" key="1">
    <citation type="submission" date="2021-03" db="EMBL/GenBank/DDBJ databases">
        <title>Draft genome sequence of rust myrtle Austropuccinia psidii MF-1, a brazilian biotype.</title>
        <authorList>
            <person name="Quecine M.C."/>
            <person name="Pachon D.M.R."/>
            <person name="Bonatelli M.L."/>
            <person name="Correr F.H."/>
            <person name="Franceschini L.M."/>
            <person name="Leite T.F."/>
            <person name="Margarido G.R.A."/>
            <person name="Almeida C.A."/>
            <person name="Ferrarezi J.A."/>
            <person name="Labate C.A."/>
        </authorList>
    </citation>
    <scope>NUCLEOTIDE SEQUENCE</scope>
    <source>
        <strain evidence="1">MF-1</strain>
    </source>
</reference>